<keyword evidence="4" id="KW-0808">Transferase</keyword>
<accession>A0A4R1SAA9</accession>
<dbReference type="Gene3D" id="3.40.50.2300">
    <property type="match status" value="1"/>
</dbReference>
<feature type="domain" description="PAC" evidence="14">
    <location>
        <begin position="321"/>
        <end position="373"/>
    </location>
</feature>
<dbReference type="GO" id="GO:0000155">
    <property type="term" value="F:phosphorelay sensor kinase activity"/>
    <property type="evidence" value="ECO:0007669"/>
    <property type="project" value="InterPro"/>
</dbReference>
<evidence type="ECO:0000256" key="10">
    <source>
        <dbReference type="SAM" id="Coils"/>
    </source>
</evidence>
<evidence type="ECO:0000256" key="2">
    <source>
        <dbReference type="ARBA" id="ARBA00012438"/>
    </source>
</evidence>
<dbReference type="CDD" id="cd18773">
    <property type="entry name" value="PDC1_HK_sensor"/>
    <property type="match status" value="1"/>
</dbReference>
<dbReference type="PROSITE" id="PS50109">
    <property type="entry name" value="HIS_KIN"/>
    <property type="match status" value="1"/>
</dbReference>
<evidence type="ECO:0000256" key="7">
    <source>
        <dbReference type="ARBA" id="ARBA00022840"/>
    </source>
</evidence>
<evidence type="ECO:0000259" key="12">
    <source>
        <dbReference type="PROSITE" id="PS50110"/>
    </source>
</evidence>
<dbReference type="InterPro" id="IPR000014">
    <property type="entry name" value="PAS"/>
</dbReference>
<dbReference type="InterPro" id="IPR005467">
    <property type="entry name" value="His_kinase_dom"/>
</dbReference>
<dbReference type="SUPFAM" id="SSF47384">
    <property type="entry name" value="Homodimeric domain of signal transducing histidine kinase"/>
    <property type="match status" value="1"/>
</dbReference>
<dbReference type="CDD" id="cd00082">
    <property type="entry name" value="HisKA"/>
    <property type="match status" value="1"/>
</dbReference>
<dbReference type="InterPro" id="IPR036890">
    <property type="entry name" value="HATPase_C_sf"/>
</dbReference>
<dbReference type="InterPro" id="IPR036097">
    <property type="entry name" value="HisK_dim/P_sf"/>
</dbReference>
<dbReference type="Gene3D" id="1.10.287.130">
    <property type="match status" value="1"/>
</dbReference>
<keyword evidence="5" id="KW-0547">Nucleotide-binding</keyword>
<keyword evidence="8" id="KW-0902">Two-component regulatory system</keyword>
<dbReference type="Gene3D" id="3.30.450.20">
    <property type="entry name" value="PAS domain"/>
    <property type="match status" value="5"/>
</dbReference>
<dbReference type="EMBL" id="SLUN01000002">
    <property type="protein sequence ID" value="TCL76391.1"/>
    <property type="molecule type" value="Genomic_DNA"/>
</dbReference>
<dbReference type="InterPro" id="IPR001610">
    <property type="entry name" value="PAC"/>
</dbReference>
<dbReference type="Pfam" id="PF00989">
    <property type="entry name" value="PAS"/>
    <property type="match status" value="1"/>
</dbReference>
<dbReference type="PRINTS" id="PR00344">
    <property type="entry name" value="BCTRLSENSOR"/>
</dbReference>
<evidence type="ECO:0000256" key="9">
    <source>
        <dbReference type="PROSITE-ProRule" id="PRU00169"/>
    </source>
</evidence>
<dbReference type="InterPro" id="IPR004358">
    <property type="entry name" value="Sig_transdc_His_kin-like_C"/>
</dbReference>
<dbReference type="SUPFAM" id="SSF52172">
    <property type="entry name" value="CheY-like"/>
    <property type="match status" value="1"/>
</dbReference>
<dbReference type="SMART" id="SM00388">
    <property type="entry name" value="HisKA"/>
    <property type="match status" value="1"/>
</dbReference>
<proteinExistence type="predicted"/>
<protein>
    <recommendedName>
        <fullName evidence="2">histidine kinase</fullName>
        <ecNumber evidence="2">2.7.13.3</ecNumber>
    </recommendedName>
</protein>
<dbReference type="InterPro" id="IPR013767">
    <property type="entry name" value="PAS_fold"/>
</dbReference>
<dbReference type="PANTHER" id="PTHR43065">
    <property type="entry name" value="SENSOR HISTIDINE KINASE"/>
    <property type="match status" value="1"/>
</dbReference>
<dbReference type="Pfam" id="PF00072">
    <property type="entry name" value="Response_reg"/>
    <property type="match status" value="1"/>
</dbReference>
<dbReference type="PROSITE" id="PS50110">
    <property type="entry name" value="RESPONSE_REGULATORY"/>
    <property type="match status" value="1"/>
</dbReference>
<dbReference type="SMART" id="SM00086">
    <property type="entry name" value="PAC"/>
    <property type="match status" value="4"/>
</dbReference>
<keyword evidence="6" id="KW-0418">Kinase</keyword>
<evidence type="ECO:0000256" key="4">
    <source>
        <dbReference type="ARBA" id="ARBA00022679"/>
    </source>
</evidence>
<evidence type="ECO:0000256" key="5">
    <source>
        <dbReference type="ARBA" id="ARBA00022741"/>
    </source>
</evidence>
<feature type="domain" description="PAS" evidence="13">
    <location>
        <begin position="243"/>
        <end position="277"/>
    </location>
</feature>
<dbReference type="InterPro" id="IPR000700">
    <property type="entry name" value="PAS-assoc_C"/>
</dbReference>
<dbReference type="GO" id="GO:0005524">
    <property type="term" value="F:ATP binding"/>
    <property type="evidence" value="ECO:0007669"/>
    <property type="project" value="UniProtKB-KW"/>
</dbReference>
<evidence type="ECO:0000256" key="3">
    <source>
        <dbReference type="ARBA" id="ARBA00022553"/>
    </source>
</evidence>
<feature type="domain" description="PAS" evidence="13">
    <location>
        <begin position="31"/>
        <end position="90"/>
    </location>
</feature>
<feature type="domain" description="Histidine kinase" evidence="11">
    <location>
        <begin position="843"/>
        <end position="1057"/>
    </location>
</feature>
<dbReference type="GO" id="GO:0006355">
    <property type="term" value="P:regulation of DNA-templated transcription"/>
    <property type="evidence" value="ECO:0007669"/>
    <property type="project" value="InterPro"/>
</dbReference>
<dbReference type="Pfam" id="PF08448">
    <property type="entry name" value="PAS_4"/>
    <property type="match status" value="2"/>
</dbReference>
<dbReference type="NCBIfam" id="TIGR00229">
    <property type="entry name" value="sensory_box"/>
    <property type="match status" value="5"/>
</dbReference>
<dbReference type="InterPro" id="IPR011006">
    <property type="entry name" value="CheY-like_superfamily"/>
</dbReference>
<dbReference type="InterPro" id="IPR003661">
    <property type="entry name" value="HisK_dim/P_dom"/>
</dbReference>
<dbReference type="PROSITE" id="PS50113">
    <property type="entry name" value="PAC"/>
    <property type="match status" value="3"/>
</dbReference>
<dbReference type="Pfam" id="PF13426">
    <property type="entry name" value="PAS_9"/>
    <property type="match status" value="2"/>
</dbReference>
<name>A0A4R1SAA9_HYDET</name>
<dbReference type="Pfam" id="PF00512">
    <property type="entry name" value="HisKA"/>
    <property type="match status" value="1"/>
</dbReference>
<feature type="domain" description="PAC" evidence="14">
    <location>
        <begin position="777"/>
        <end position="830"/>
    </location>
</feature>
<feature type="domain" description="PAC" evidence="14">
    <location>
        <begin position="654"/>
        <end position="706"/>
    </location>
</feature>
<evidence type="ECO:0000256" key="6">
    <source>
        <dbReference type="ARBA" id="ARBA00022777"/>
    </source>
</evidence>
<evidence type="ECO:0000259" key="13">
    <source>
        <dbReference type="PROSITE" id="PS50112"/>
    </source>
</evidence>
<feature type="domain" description="PAS" evidence="13">
    <location>
        <begin position="708"/>
        <end position="782"/>
    </location>
</feature>
<keyword evidence="3 9" id="KW-0597">Phosphoprotein</keyword>
<sequence>MNHDQSIFRGSGERDYALFTLMADGYALHELIFDEQGAPCDYRFLDLNPGFERITGLKREAVIGKAKSQVLPGDDRRWLKLYARVALTGEPLRFHSYAGELDRHYDIYVSCPEWGQFALVFMERGGPRQSRDRLTYLASFPEKNPNPIMELELDGNIRYANPAAFQLFPDLLEKGMDHPWLADWPAVSRTFQTGGTEMVSRILALDDRSYQQLFLFLAEERAVRLYSHEVTEQSRLTAALQESEARLRAIVDNMPIGVWFTDEAGTIVYGNEAGRRIWSGARYVGPERFHEYRARWLDTGEPLRPEDWAITRAIREGETSLDQELVIECFDGAQKIILNSAVPYHSPDGQIRGVVMLNEDITGRKRMEEALHQSERRFRAMFESHQAVMLLIEPHGGTIIDANAAAAEFYGYPRARLCGMRIQEINQLPEDDVAKLRGKTLEERRGYYIFPHRLAGGELRWVEVHSTPVEIGGRPLLFSIIHDITERQRFEAALQENRAELAAANEELQAQQEELTAAYEELQAQQEELTAANEELQAQQEELTTAYQELQRQDATVREHAAAALRARDEAQQRAAELSATLAAIAAGIIIYDPAGQIVHINEFAMNLLNYPREQYHTAYAERIMKLNLCKADGTPYSLNETPLYRALRGEVTRDEEMVIMREPGDPVWLGGTVAPIYDSQGATLGVIFVFQDITARKRQLEDRLASERELLRVTLDAIGEGVVASDPGGRVFLMNEAAAGLTGYSQAEASGEPFHKIMYIIDDKTSEPLVEIAAMRTINHPILVTRDLREVPIAINHSPIKAKDGRVIGTVTVFQDISAKQKTERELLKAEKLESLGILAGGIAHDFNNILAAILSNIQLAMFKLEKNEDVRTYLLNTVETARRASELTKQLLTFSKGGVPVKKDASLIELLRENTEFVLRGSKTKAEFAIPDDLWAATIDVGQISQVINNLVINAKQAMPRGGVLRVSAENCVVAPGTLMEPGQYVKITVQDQGVGISRENLSKIFDPFFTTKKEGNGLGLATSYSIIHQHNGYIEVDSQEGMGTTFTIYLPASDAALIQAEVQREIAAAGGLKILLMDDEQEILKAVGEMLGCFGHRVVLSNDGAAAVEMYRRAKEEEDPFDAVIMDLTIPGGMGGQEALACLREYDPQVKAIVSSGYANDPIMADYERYGFSGVVSKPYKIDELQEVLHRVFHSGERDDGGVEP</sequence>
<dbReference type="EC" id="2.7.13.3" evidence="2"/>
<evidence type="ECO:0000256" key="1">
    <source>
        <dbReference type="ARBA" id="ARBA00000085"/>
    </source>
</evidence>
<evidence type="ECO:0000313" key="16">
    <source>
        <dbReference type="Proteomes" id="UP000295008"/>
    </source>
</evidence>
<dbReference type="PROSITE" id="PS50112">
    <property type="entry name" value="PAS"/>
    <property type="match status" value="5"/>
</dbReference>
<dbReference type="Proteomes" id="UP000295008">
    <property type="component" value="Unassembled WGS sequence"/>
</dbReference>
<evidence type="ECO:0000259" key="11">
    <source>
        <dbReference type="PROSITE" id="PS50109"/>
    </source>
</evidence>
<dbReference type="AlphaFoldDB" id="A0A4R1SAA9"/>
<evidence type="ECO:0000259" key="14">
    <source>
        <dbReference type="PROSITE" id="PS50113"/>
    </source>
</evidence>
<feature type="modified residue" description="4-aspartylphosphate" evidence="9">
    <location>
        <position position="1130"/>
    </location>
</feature>
<dbReference type="CDD" id="cd17546">
    <property type="entry name" value="REC_hyHK_CKI1_RcsC-like"/>
    <property type="match status" value="1"/>
</dbReference>
<gene>
    <name evidence="15" type="ORF">EDC14_1002150</name>
</gene>
<dbReference type="PANTHER" id="PTHR43065:SF42">
    <property type="entry name" value="TWO-COMPONENT SENSOR PPRA"/>
    <property type="match status" value="1"/>
</dbReference>
<comment type="catalytic activity">
    <reaction evidence="1">
        <text>ATP + protein L-histidine = ADP + protein N-phospho-L-histidine.</text>
        <dbReference type="EC" id="2.7.13.3"/>
    </reaction>
</comment>
<feature type="domain" description="PAS" evidence="13">
    <location>
        <begin position="374"/>
        <end position="419"/>
    </location>
</feature>
<evidence type="ECO:0000256" key="8">
    <source>
        <dbReference type="ARBA" id="ARBA00023012"/>
    </source>
</evidence>
<dbReference type="SUPFAM" id="SSF55785">
    <property type="entry name" value="PYP-like sensor domain (PAS domain)"/>
    <property type="match status" value="5"/>
</dbReference>
<dbReference type="Pfam" id="PF02518">
    <property type="entry name" value="HATPase_c"/>
    <property type="match status" value="1"/>
</dbReference>
<dbReference type="InterPro" id="IPR001789">
    <property type="entry name" value="Sig_transdc_resp-reg_receiver"/>
</dbReference>
<dbReference type="CDD" id="cd00130">
    <property type="entry name" value="PAS"/>
    <property type="match status" value="3"/>
</dbReference>
<dbReference type="SMART" id="SM00091">
    <property type="entry name" value="PAS"/>
    <property type="match status" value="6"/>
</dbReference>
<dbReference type="InterPro" id="IPR013656">
    <property type="entry name" value="PAS_4"/>
</dbReference>
<dbReference type="InterPro" id="IPR035965">
    <property type="entry name" value="PAS-like_dom_sf"/>
</dbReference>
<dbReference type="RefSeq" id="WP_165907737.1">
    <property type="nucleotide sequence ID" value="NZ_SLUN01000002.1"/>
</dbReference>
<dbReference type="SMART" id="SM00387">
    <property type="entry name" value="HATPase_c"/>
    <property type="match status" value="1"/>
</dbReference>
<keyword evidence="16" id="KW-1185">Reference proteome</keyword>
<feature type="coiled-coil region" evidence="10">
    <location>
        <begin position="487"/>
        <end position="581"/>
    </location>
</feature>
<feature type="domain" description="PAS" evidence="13">
    <location>
        <begin position="574"/>
        <end position="615"/>
    </location>
</feature>
<organism evidence="15 16">
    <name type="scientific">Hydrogenispora ethanolica</name>
    <dbReference type="NCBI Taxonomy" id="1082276"/>
    <lineage>
        <taxon>Bacteria</taxon>
        <taxon>Bacillati</taxon>
        <taxon>Bacillota</taxon>
        <taxon>Hydrogenispora</taxon>
    </lineage>
</organism>
<dbReference type="Gene3D" id="3.30.565.10">
    <property type="entry name" value="Histidine kinase-like ATPase, C-terminal domain"/>
    <property type="match status" value="1"/>
</dbReference>
<feature type="domain" description="Response regulatory" evidence="12">
    <location>
        <begin position="1076"/>
        <end position="1196"/>
    </location>
</feature>
<keyword evidence="10" id="KW-0175">Coiled coil</keyword>
<dbReference type="InterPro" id="IPR003594">
    <property type="entry name" value="HATPase_dom"/>
</dbReference>
<reference evidence="15 16" key="1">
    <citation type="submission" date="2019-03" db="EMBL/GenBank/DDBJ databases">
        <title>Genomic Encyclopedia of Type Strains, Phase IV (KMG-IV): sequencing the most valuable type-strain genomes for metagenomic binning, comparative biology and taxonomic classification.</title>
        <authorList>
            <person name="Goeker M."/>
        </authorList>
    </citation>
    <scope>NUCLEOTIDE SEQUENCE [LARGE SCALE GENOMIC DNA]</scope>
    <source>
        <strain evidence="15 16">LX-B</strain>
    </source>
</reference>
<comment type="caution">
    <text evidence="15">The sequence shown here is derived from an EMBL/GenBank/DDBJ whole genome shotgun (WGS) entry which is preliminary data.</text>
</comment>
<dbReference type="SMART" id="SM00448">
    <property type="entry name" value="REC"/>
    <property type="match status" value="1"/>
</dbReference>
<keyword evidence="7" id="KW-0067">ATP-binding</keyword>
<dbReference type="SUPFAM" id="SSF55874">
    <property type="entry name" value="ATPase domain of HSP90 chaperone/DNA topoisomerase II/histidine kinase"/>
    <property type="match status" value="1"/>
</dbReference>
<evidence type="ECO:0000313" key="15">
    <source>
        <dbReference type="EMBL" id="TCL76391.1"/>
    </source>
</evidence>